<name>A0A0C3BDC4_SERVB</name>
<sequence>MLSNSTPDSDSDASVAASDPFAVNGKALFNESRQEGPMLAAKPSGSHQKQTPVKKTFQITKKLVHRSNMPPPAIPALNGVSLAPPKVPSHAAFKDLPAAAAPFRLPNLAPVQAPVDSSGAALHDDVSLDVPRKVKARDQVMTNETNKLEGQDAIPNHFQEAHDNRMNHGFDDPRPSKRRKILTEKDQNEQTSGIVENSRESTPHPENTQYVPETPVQPTEGRPNNGNATTHVPSNVVKSFSAAAFQSYMKEHSIVLESWKAHWANCSLDAWMAGGEEITEKFAKVLTKGIAIFEAEMDGFGEVEQKFEEYKKDVLDNQDLVLRQARETITEACSMFIPGRSGNKGTTS</sequence>
<keyword evidence="3" id="KW-1185">Reference proteome</keyword>
<proteinExistence type="predicted"/>
<protein>
    <submittedName>
        <fullName evidence="2">Uncharacterized protein</fullName>
    </submittedName>
</protein>
<dbReference type="EMBL" id="KN824288">
    <property type="protein sequence ID" value="KIM29456.1"/>
    <property type="molecule type" value="Genomic_DNA"/>
</dbReference>
<dbReference type="AlphaFoldDB" id="A0A0C3BDC4"/>
<feature type="compositionally biased region" description="Polar residues" evidence="1">
    <location>
        <begin position="222"/>
        <end position="231"/>
    </location>
</feature>
<dbReference type="Proteomes" id="UP000054097">
    <property type="component" value="Unassembled WGS sequence"/>
</dbReference>
<gene>
    <name evidence="2" type="ORF">M408DRAFT_113692</name>
</gene>
<reference evidence="3" key="2">
    <citation type="submission" date="2015-01" db="EMBL/GenBank/DDBJ databases">
        <title>Evolutionary Origins and Diversification of the Mycorrhizal Mutualists.</title>
        <authorList>
            <consortium name="DOE Joint Genome Institute"/>
            <consortium name="Mycorrhizal Genomics Consortium"/>
            <person name="Kohler A."/>
            <person name="Kuo A."/>
            <person name="Nagy L.G."/>
            <person name="Floudas D."/>
            <person name="Copeland A."/>
            <person name="Barry K.W."/>
            <person name="Cichocki N."/>
            <person name="Veneault-Fourrey C."/>
            <person name="LaButti K."/>
            <person name="Lindquist E.A."/>
            <person name="Lipzen A."/>
            <person name="Lundell T."/>
            <person name="Morin E."/>
            <person name="Murat C."/>
            <person name="Riley R."/>
            <person name="Ohm R."/>
            <person name="Sun H."/>
            <person name="Tunlid A."/>
            <person name="Henrissat B."/>
            <person name="Grigoriev I.V."/>
            <person name="Hibbett D.S."/>
            <person name="Martin F."/>
        </authorList>
    </citation>
    <scope>NUCLEOTIDE SEQUENCE [LARGE SCALE GENOMIC DNA]</scope>
    <source>
        <strain evidence="3">MAFF 305830</strain>
    </source>
</reference>
<evidence type="ECO:0000313" key="2">
    <source>
        <dbReference type="EMBL" id="KIM29456.1"/>
    </source>
</evidence>
<evidence type="ECO:0000256" key="1">
    <source>
        <dbReference type="SAM" id="MobiDB-lite"/>
    </source>
</evidence>
<organism evidence="2 3">
    <name type="scientific">Serendipita vermifera MAFF 305830</name>
    <dbReference type="NCBI Taxonomy" id="933852"/>
    <lineage>
        <taxon>Eukaryota</taxon>
        <taxon>Fungi</taxon>
        <taxon>Dikarya</taxon>
        <taxon>Basidiomycota</taxon>
        <taxon>Agaricomycotina</taxon>
        <taxon>Agaricomycetes</taxon>
        <taxon>Sebacinales</taxon>
        <taxon>Serendipitaceae</taxon>
        <taxon>Serendipita</taxon>
    </lineage>
</organism>
<feature type="region of interest" description="Disordered" evidence="1">
    <location>
        <begin position="181"/>
        <end position="231"/>
    </location>
</feature>
<dbReference type="OrthoDB" id="3261714at2759"/>
<reference evidence="2 3" key="1">
    <citation type="submission" date="2014-04" db="EMBL/GenBank/DDBJ databases">
        <authorList>
            <consortium name="DOE Joint Genome Institute"/>
            <person name="Kuo A."/>
            <person name="Zuccaro A."/>
            <person name="Kohler A."/>
            <person name="Nagy L.G."/>
            <person name="Floudas D."/>
            <person name="Copeland A."/>
            <person name="Barry K.W."/>
            <person name="Cichocki N."/>
            <person name="Veneault-Fourrey C."/>
            <person name="LaButti K."/>
            <person name="Lindquist E.A."/>
            <person name="Lipzen A."/>
            <person name="Lundell T."/>
            <person name="Morin E."/>
            <person name="Murat C."/>
            <person name="Sun H."/>
            <person name="Tunlid A."/>
            <person name="Henrissat B."/>
            <person name="Grigoriev I.V."/>
            <person name="Hibbett D.S."/>
            <person name="Martin F."/>
            <person name="Nordberg H.P."/>
            <person name="Cantor M.N."/>
            <person name="Hua S.X."/>
        </authorList>
    </citation>
    <scope>NUCLEOTIDE SEQUENCE [LARGE SCALE GENOMIC DNA]</scope>
    <source>
        <strain evidence="2 3">MAFF 305830</strain>
    </source>
</reference>
<evidence type="ECO:0000313" key="3">
    <source>
        <dbReference type="Proteomes" id="UP000054097"/>
    </source>
</evidence>
<dbReference type="HOGENOM" id="CLU_797310_0_0_1"/>
<feature type="region of interest" description="Disordered" evidence="1">
    <location>
        <begin position="26"/>
        <end position="53"/>
    </location>
</feature>
<accession>A0A0C3BDC4</accession>